<protein>
    <submittedName>
        <fullName evidence="1">Uncharacterized protein</fullName>
    </submittedName>
</protein>
<evidence type="ECO:0000313" key="2">
    <source>
        <dbReference type="Proteomes" id="UP000466442"/>
    </source>
</evidence>
<dbReference type="OrthoDB" id="8064889at2759"/>
<sequence>MCQQAAASRVRPQVSQSRTWVVEEVPKNARSIPLVVDSKPSPGVGVVTGASEQENPQPATAVSSDDIRAEKVAGEVDNIVSTIRLVGKSEYLANPILLDALLTKLSVNLRQQWGEYTVEMRGRPMDLGVFNDWLQDRVEAIGFMGERLADAEEIQLHLMCDASEKAYAAVACIRVKKSKGVEVSLAVARANVAPVKCSTIPRMELQAAVSKRRRQNKTRRGCKAVVTGGDFRLRDC</sequence>
<dbReference type="PANTHER" id="PTHR47331:SF1">
    <property type="entry name" value="GAG-LIKE PROTEIN"/>
    <property type="match status" value="1"/>
</dbReference>
<dbReference type="PANTHER" id="PTHR47331">
    <property type="entry name" value="PHD-TYPE DOMAIN-CONTAINING PROTEIN"/>
    <property type="match status" value="1"/>
</dbReference>
<dbReference type="Proteomes" id="UP000466442">
    <property type="component" value="Linkage Group LG5"/>
</dbReference>
<dbReference type="InterPro" id="IPR008042">
    <property type="entry name" value="Retrotrans_Pao"/>
</dbReference>
<evidence type="ECO:0000313" key="1">
    <source>
        <dbReference type="EMBL" id="KAF6210182.1"/>
    </source>
</evidence>
<accession>A0A8S9XM88</accession>
<proteinExistence type="predicted"/>
<dbReference type="EMBL" id="WIXP02000005">
    <property type="protein sequence ID" value="KAF6210182.1"/>
    <property type="molecule type" value="Genomic_DNA"/>
</dbReference>
<dbReference type="AlphaFoldDB" id="A0A8S9XM88"/>
<keyword evidence="2" id="KW-1185">Reference proteome</keyword>
<organism evidence="1 2">
    <name type="scientific">Apolygus lucorum</name>
    <name type="common">Small green plant bug</name>
    <name type="synonym">Lygocoris lucorum</name>
    <dbReference type="NCBI Taxonomy" id="248454"/>
    <lineage>
        <taxon>Eukaryota</taxon>
        <taxon>Metazoa</taxon>
        <taxon>Ecdysozoa</taxon>
        <taxon>Arthropoda</taxon>
        <taxon>Hexapoda</taxon>
        <taxon>Insecta</taxon>
        <taxon>Pterygota</taxon>
        <taxon>Neoptera</taxon>
        <taxon>Paraneoptera</taxon>
        <taxon>Hemiptera</taxon>
        <taxon>Heteroptera</taxon>
        <taxon>Panheteroptera</taxon>
        <taxon>Cimicomorpha</taxon>
        <taxon>Miridae</taxon>
        <taxon>Mirini</taxon>
        <taxon>Apolygus</taxon>
    </lineage>
</organism>
<comment type="caution">
    <text evidence="1">The sequence shown here is derived from an EMBL/GenBank/DDBJ whole genome shotgun (WGS) entry which is preliminary data.</text>
</comment>
<name>A0A8S9XM88_APOLU</name>
<gene>
    <name evidence="1" type="ORF">GE061_013284</name>
</gene>
<reference evidence="1" key="1">
    <citation type="journal article" date="2021" name="Mol. Ecol. Resour.">
        <title>Apolygus lucorum genome provides insights into omnivorousness and mesophyll feeding.</title>
        <authorList>
            <person name="Liu Y."/>
            <person name="Liu H."/>
            <person name="Wang H."/>
            <person name="Huang T."/>
            <person name="Liu B."/>
            <person name="Yang B."/>
            <person name="Yin L."/>
            <person name="Li B."/>
            <person name="Zhang Y."/>
            <person name="Zhang S."/>
            <person name="Jiang F."/>
            <person name="Zhang X."/>
            <person name="Ren Y."/>
            <person name="Wang B."/>
            <person name="Wang S."/>
            <person name="Lu Y."/>
            <person name="Wu K."/>
            <person name="Fan W."/>
            <person name="Wang G."/>
        </authorList>
    </citation>
    <scope>NUCLEOTIDE SEQUENCE</scope>
    <source>
        <strain evidence="1">12Hb</strain>
    </source>
</reference>
<dbReference type="Pfam" id="PF05380">
    <property type="entry name" value="Peptidase_A17"/>
    <property type="match status" value="1"/>
</dbReference>